<evidence type="ECO:0000313" key="1">
    <source>
        <dbReference type="EMBL" id="MDK3074831.1"/>
    </source>
</evidence>
<protein>
    <submittedName>
        <fullName evidence="1">Uncharacterized protein</fullName>
    </submittedName>
</protein>
<evidence type="ECO:0000313" key="2">
    <source>
        <dbReference type="Proteomes" id="UP001227126"/>
    </source>
</evidence>
<gene>
    <name evidence="1" type="ORF">QO034_17220</name>
</gene>
<reference evidence="1 2" key="1">
    <citation type="submission" date="2023-05" db="EMBL/GenBank/DDBJ databases">
        <title>Sedimentitalea sp. nov. JM2-8.</title>
        <authorList>
            <person name="Huang J."/>
        </authorList>
    </citation>
    <scope>NUCLEOTIDE SEQUENCE [LARGE SCALE GENOMIC DNA]</scope>
    <source>
        <strain evidence="1 2">JM2-8</strain>
    </source>
</reference>
<name>A0ABT7FI64_9RHOB</name>
<keyword evidence="2" id="KW-1185">Reference proteome</keyword>
<comment type="caution">
    <text evidence="1">The sequence shown here is derived from an EMBL/GenBank/DDBJ whole genome shotgun (WGS) entry which is preliminary data.</text>
</comment>
<dbReference type="Proteomes" id="UP001227126">
    <property type="component" value="Unassembled WGS sequence"/>
</dbReference>
<organism evidence="1 2">
    <name type="scientific">Sedimentitalea xiamensis</name>
    <dbReference type="NCBI Taxonomy" id="3050037"/>
    <lineage>
        <taxon>Bacteria</taxon>
        <taxon>Pseudomonadati</taxon>
        <taxon>Pseudomonadota</taxon>
        <taxon>Alphaproteobacteria</taxon>
        <taxon>Rhodobacterales</taxon>
        <taxon>Paracoccaceae</taxon>
        <taxon>Sedimentitalea</taxon>
    </lineage>
</organism>
<dbReference type="EMBL" id="JASNJE010000025">
    <property type="protein sequence ID" value="MDK3074831.1"/>
    <property type="molecule type" value="Genomic_DNA"/>
</dbReference>
<accession>A0ABT7FI64</accession>
<proteinExistence type="predicted"/>
<sequence>MAGGAAVSTVALKFVLALPLLLAPVTVMVPLALEPVGMVTTPVAVSIETPGMPGALTL</sequence>